<evidence type="ECO:0000313" key="1">
    <source>
        <dbReference type="EMBL" id="KOC59150.1"/>
    </source>
</evidence>
<dbReference type="Proteomes" id="UP000053825">
    <property type="component" value="Unassembled WGS sequence"/>
</dbReference>
<organism evidence="1 2">
    <name type="scientific">Habropoda laboriosa</name>
    <dbReference type="NCBI Taxonomy" id="597456"/>
    <lineage>
        <taxon>Eukaryota</taxon>
        <taxon>Metazoa</taxon>
        <taxon>Ecdysozoa</taxon>
        <taxon>Arthropoda</taxon>
        <taxon>Hexapoda</taxon>
        <taxon>Insecta</taxon>
        <taxon>Pterygota</taxon>
        <taxon>Neoptera</taxon>
        <taxon>Endopterygota</taxon>
        <taxon>Hymenoptera</taxon>
        <taxon>Apocrita</taxon>
        <taxon>Aculeata</taxon>
        <taxon>Apoidea</taxon>
        <taxon>Anthophila</taxon>
        <taxon>Apidae</taxon>
        <taxon>Habropoda</taxon>
    </lineage>
</organism>
<dbReference type="AlphaFoldDB" id="A0A0L7QKQ8"/>
<sequence length="58" mass="6908">MYVRGHFLAVLFDKTKVAFAFRRYARVCRHRQNHAAAPFVYGYDKANCINYVVRIQRV</sequence>
<evidence type="ECO:0000313" key="2">
    <source>
        <dbReference type="Proteomes" id="UP000053825"/>
    </source>
</evidence>
<name>A0A0L7QKQ8_9HYME</name>
<reference evidence="1 2" key="1">
    <citation type="submission" date="2015-07" db="EMBL/GenBank/DDBJ databases">
        <title>The genome of Habropoda laboriosa.</title>
        <authorList>
            <person name="Pan H."/>
            <person name="Kapheim K."/>
        </authorList>
    </citation>
    <scope>NUCLEOTIDE SEQUENCE [LARGE SCALE GENOMIC DNA]</scope>
    <source>
        <strain evidence="1">0110345459</strain>
    </source>
</reference>
<keyword evidence="2" id="KW-1185">Reference proteome</keyword>
<gene>
    <name evidence="1" type="ORF">WH47_11226</name>
</gene>
<protein>
    <submittedName>
        <fullName evidence="1">Uncharacterized protein</fullName>
    </submittedName>
</protein>
<dbReference type="EMBL" id="KQ414940">
    <property type="protein sequence ID" value="KOC59150.1"/>
    <property type="molecule type" value="Genomic_DNA"/>
</dbReference>
<accession>A0A0L7QKQ8</accession>
<proteinExistence type="predicted"/>